<comment type="caution">
    <text evidence="2">The sequence shown here is derived from an EMBL/GenBank/DDBJ whole genome shotgun (WGS) entry which is preliminary data.</text>
</comment>
<feature type="non-terminal residue" evidence="2">
    <location>
        <position position="77"/>
    </location>
</feature>
<dbReference type="Proteomes" id="UP000265520">
    <property type="component" value="Unassembled WGS sequence"/>
</dbReference>
<proteinExistence type="predicted"/>
<feature type="region of interest" description="Disordered" evidence="1">
    <location>
        <begin position="1"/>
        <end position="77"/>
    </location>
</feature>
<reference evidence="2 3" key="1">
    <citation type="journal article" date="2018" name="Front. Plant Sci.">
        <title>Red Clover (Trifolium pratense) and Zigzag Clover (T. medium) - A Picture of Genomic Similarities and Differences.</title>
        <authorList>
            <person name="Dluhosova J."/>
            <person name="Istvanek J."/>
            <person name="Nedelnik J."/>
            <person name="Repkova J."/>
        </authorList>
    </citation>
    <scope>NUCLEOTIDE SEQUENCE [LARGE SCALE GENOMIC DNA]</scope>
    <source>
        <strain evidence="3">cv. 10/8</strain>
        <tissue evidence="2">Leaf</tissue>
    </source>
</reference>
<protein>
    <submittedName>
        <fullName evidence="2">Uncharacterized protein</fullName>
    </submittedName>
</protein>
<sequence length="77" mass="8304">MHVKFDDKEPDKVSELVEGIADLQVSEDGESEPVSTSEPFETSEPVASSETLEDTTTTTTEASPEPEGEDADTEETL</sequence>
<dbReference type="AlphaFoldDB" id="A0A392TYE2"/>
<keyword evidence="3" id="KW-1185">Reference proteome</keyword>
<name>A0A392TYE2_9FABA</name>
<evidence type="ECO:0000313" key="2">
    <source>
        <dbReference type="EMBL" id="MCI66191.1"/>
    </source>
</evidence>
<feature type="compositionally biased region" description="Low complexity" evidence="1">
    <location>
        <begin position="48"/>
        <end position="63"/>
    </location>
</feature>
<organism evidence="2 3">
    <name type="scientific">Trifolium medium</name>
    <dbReference type="NCBI Taxonomy" id="97028"/>
    <lineage>
        <taxon>Eukaryota</taxon>
        <taxon>Viridiplantae</taxon>
        <taxon>Streptophyta</taxon>
        <taxon>Embryophyta</taxon>
        <taxon>Tracheophyta</taxon>
        <taxon>Spermatophyta</taxon>
        <taxon>Magnoliopsida</taxon>
        <taxon>eudicotyledons</taxon>
        <taxon>Gunneridae</taxon>
        <taxon>Pentapetalae</taxon>
        <taxon>rosids</taxon>
        <taxon>fabids</taxon>
        <taxon>Fabales</taxon>
        <taxon>Fabaceae</taxon>
        <taxon>Papilionoideae</taxon>
        <taxon>50 kb inversion clade</taxon>
        <taxon>NPAAA clade</taxon>
        <taxon>Hologalegina</taxon>
        <taxon>IRL clade</taxon>
        <taxon>Trifolieae</taxon>
        <taxon>Trifolium</taxon>
    </lineage>
</organism>
<accession>A0A392TYE2</accession>
<feature type="compositionally biased region" description="Basic and acidic residues" evidence="1">
    <location>
        <begin position="1"/>
        <end position="15"/>
    </location>
</feature>
<evidence type="ECO:0000256" key="1">
    <source>
        <dbReference type="SAM" id="MobiDB-lite"/>
    </source>
</evidence>
<evidence type="ECO:0000313" key="3">
    <source>
        <dbReference type="Proteomes" id="UP000265520"/>
    </source>
</evidence>
<feature type="compositionally biased region" description="Acidic residues" evidence="1">
    <location>
        <begin position="64"/>
        <end position="77"/>
    </location>
</feature>
<dbReference type="EMBL" id="LXQA010690591">
    <property type="protein sequence ID" value="MCI66191.1"/>
    <property type="molecule type" value="Genomic_DNA"/>
</dbReference>